<keyword evidence="9" id="KW-1185">Reference proteome</keyword>
<keyword evidence="2" id="KW-0732">Signal</keyword>
<dbReference type="Gene3D" id="2.60.120.200">
    <property type="match status" value="1"/>
</dbReference>
<accession>A0ABQ2BAS7</accession>
<name>A0ABQ2BAS7_9MICO</name>
<feature type="compositionally biased region" description="Low complexity" evidence="6">
    <location>
        <begin position="1"/>
        <end position="23"/>
    </location>
</feature>
<dbReference type="InterPro" id="IPR013783">
    <property type="entry name" value="Ig-like_fold"/>
</dbReference>
<dbReference type="EMBL" id="BMDG01000017">
    <property type="protein sequence ID" value="GGI11907.1"/>
    <property type="molecule type" value="Genomic_DNA"/>
</dbReference>
<evidence type="ECO:0000313" key="9">
    <source>
        <dbReference type="Proteomes" id="UP000632535"/>
    </source>
</evidence>
<feature type="region of interest" description="Disordered" evidence="6">
    <location>
        <begin position="655"/>
        <end position="682"/>
    </location>
</feature>
<dbReference type="Gene3D" id="3.20.20.80">
    <property type="entry name" value="Glycosidases"/>
    <property type="match status" value="1"/>
</dbReference>
<dbReference type="Pfam" id="PF13385">
    <property type="entry name" value="Laminin_G_3"/>
    <property type="match status" value="1"/>
</dbReference>
<dbReference type="GO" id="GO:0016787">
    <property type="term" value="F:hydrolase activity"/>
    <property type="evidence" value="ECO:0007669"/>
    <property type="project" value="UniProtKB-KW"/>
</dbReference>
<keyword evidence="5" id="KW-0326">Glycosidase</keyword>
<evidence type="ECO:0000259" key="7">
    <source>
        <dbReference type="SMART" id="SM00560"/>
    </source>
</evidence>
<dbReference type="SUPFAM" id="SSF49899">
    <property type="entry name" value="Concanavalin A-like lectins/glucanases"/>
    <property type="match status" value="1"/>
</dbReference>
<dbReference type="Gene3D" id="2.60.120.260">
    <property type="entry name" value="Galactose-binding domain-like"/>
    <property type="match status" value="1"/>
</dbReference>
<dbReference type="SUPFAM" id="SSF49303">
    <property type="entry name" value="beta-Galactosidase/glucuronidase domain"/>
    <property type="match status" value="1"/>
</dbReference>
<proteinExistence type="inferred from homology"/>
<protein>
    <submittedName>
        <fullName evidence="8">Glycoside hydrolase</fullName>
    </submittedName>
</protein>
<dbReference type="InterPro" id="IPR008979">
    <property type="entry name" value="Galactose-bd-like_sf"/>
</dbReference>
<evidence type="ECO:0000256" key="3">
    <source>
        <dbReference type="ARBA" id="ARBA00022801"/>
    </source>
</evidence>
<evidence type="ECO:0000256" key="2">
    <source>
        <dbReference type="ARBA" id="ARBA00022729"/>
    </source>
</evidence>
<dbReference type="PANTHER" id="PTHR42732">
    <property type="entry name" value="BETA-GALACTOSIDASE"/>
    <property type="match status" value="1"/>
</dbReference>
<evidence type="ECO:0000313" key="8">
    <source>
        <dbReference type="EMBL" id="GGI11907.1"/>
    </source>
</evidence>
<dbReference type="SMART" id="SM00560">
    <property type="entry name" value="LamGL"/>
    <property type="match status" value="1"/>
</dbReference>
<dbReference type="Pfam" id="PF02837">
    <property type="entry name" value="Glyco_hydro_2_N"/>
    <property type="match status" value="1"/>
</dbReference>
<gene>
    <name evidence="8" type="ORF">GCM10007368_38530</name>
</gene>
<dbReference type="InterPro" id="IPR017853">
    <property type="entry name" value="GH"/>
</dbReference>
<evidence type="ECO:0000256" key="1">
    <source>
        <dbReference type="ARBA" id="ARBA00007401"/>
    </source>
</evidence>
<dbReference type="Proteomes" id="UP000632535">
    <property type="component" value="Unassembled WGS sequence"/>
</dbReference>
<dbReference type="SUPFAM" id="SSF51445">
    <property type="entry name" value="(Trans)glycosidases"/>
    <property type="match status" value="1"/>
</dbReference>
<dbReference type="Pfam" id="PF00703">
    <property type="entry name" value="Glyco_hydro_2"/>
    <property type="match status" value="1"/>
</dbReference>
<sequence length="827" mass="89719">MLAVAGPLPASSAPASDADPWPVTDARLPTPWTDEVTPDNALPEYPRPQLERDRWLNLNGLWQYAAAEEGAAPPFGEDLAEEILVPYPAESELSGIDRHDDHMWYRRTMQVPQSWRAGDQRVVLHFGAVDHDATVWVNGQEVARHTGGFGRFSADVTDALTRSGPQEVVVGVTDRTDATWQPVGKQRNVPDRGIFYEGASGIWQTVWAEPVAPASVEKLDMTPDIDSGTLALTVEGTDAAEGMTVEAVVRAGKRPVSRTRGVVGETFDLPVPDARLWSPDDPYLYDLQVRLVDGTGRSAGHDGGKGRPVDRVDSYFGMREIGVAPGADGKNRITLNGEITFLLSTLDQGYWPDGIYTAPTDEALAFDLEQHKELGFNTVRKHIKVEPDRWFYHADRLGLLVWQDMPSMKTGGRPPAAAQEQFERELHEMVDQHSSWTSVIGWVPFNEGWGEWSREATGRIAEEVKAQDPSRLVNAHSGVNCCDSLGDSGAGDVVDWHQYVGPATPAPDAKRASIDGEHGGFGLETDGHMWFADGHAYEMTPDPATLTRRYVENQRDVVTAAQQCGVGGSIYTQITDVEHEVNGFFTYDRQVEKMDFDQVRAINEEIIETADGSGAAPPDDPGTPGLTGLSAWPLDEGVGDVAADAAGDADLTLRPGATWTAGRDGGALQLDGTGGHAETAGPVLDTTGSFTVSAWVKMDRDDGWRTAVGQDGPVQSAFFLQKRGDNDRFSFSTAGGRVESTFVPEVDRWYHVTGVRDAATQTHSLYVDGVLQDSMTQCLNPASEGPLTVGRARFGEGDVDFWAGAVDDVRVWDRALAAEEVAQVAGG</sequence>
<dbReference type="InterPro" id="IPR036156">
    <property type="entry name" value="Beta-gal/glucu_dom_sf"/>
</dbReference>
<dbReference type="PANTHER" id="PTHR42732:SF2">
    <property type="entry name" value="BETA-MANNOSIDASE"/>
    <property type="match status" value="1"/>
</dbReference>
<dbReference type="SUPFAM" id="SSF49785">
    <property type="entry name" value="Galactose-binding domain-like"/>
    <property type="match status" value="1"/>
</dbReference>
<feature type="region of interest" description="Disordered" evidence="6">
    <location>
        <begin position="1"/>
        <end position="46"/>
    </location>
</feature>
<evidence type="ECO:0000256" key="6">
    <source>
        <dbReference type="SAM" id="MobiDB-lite"/>
    </source>
</evidence>
<organism evidence="8 9">
    <name type="scientific">Isoptericola cucumis</name>
    <dbReference type="NCBI Taxonomy" id="1776856"/>
    <lineage>
        <taxon>Bacteria</taxon>
        <taxon>Bacillati</taxon>
        <taxon>Actinomycetota</taxon>
        <taxon>Actinomycetes</taxon>
        <taxon>Micrococcales</taxon>
        <taxon>Promicromonosporaceae</taxon>
        <taxon>Isoptericola</taxon>
    </lineage>
</organism>
<comment type="caution">
    <text evidence="8">The sequence shown here is derived from an EMBL/GenBank/DDBJ whole genome shotgun (WGS) entry which is preliminary data.</text>
</comment>
<keyword evidence="3 8" id="KW-0378">Hydrolase</keyword>
<dbReference type="InterPro" id="IPR013320">
    <property type="entry name" value="ConA-like_dom_sf"/>
</dbReference>
<feature type="domain" description="LamG-like jellyroll fold" evidence="7">
    <location>
        <begin position="688"/>
        <end position="819"/>
    </location>
</feature>
<evidence type="ECO:0000256" key="4">
    <source>
        <dbReference type="ARBA" id="ARBA00023157"/>
    </source>
</evidence>
<comment type="similarity">
    <text evidence="1">Belongs to the glycosyl hydrolase 2 family.</text>
</comment>
<dbReference type="InterPro" id="IPR006102">
    <property type="entry name" value="Ig-like_GH2"/>
</dbReference>
<dbReference type="InterPro" id="IPR051913">
    <property type="entry name" value="GH2_Domain-Containing"/>
</dbReference>
<feature type="compositionally biased region" description="Low complexity" evidence="6">
    <location>
        <begin position="609"/>
        <end position="628"/>
    </location>
</feature>
<reference evidence="9" key="1">
    <citation type="journal article" date="2019" name="Int. J. Syst. Evol. Microbiol.">
        <title>The Global Catalogue of Microorganisms (GCM) 10K type strain sequencing project: providing services to taxonomists for standard genome sequencing and annotation.</title>
        <authorList>
            <consortium name="The Broad Institute Genomics Platform"/>
            <consortium name="The Broad Institute Genome Sequencing Center for Infectious Disease"/>
            <person name="Wu L."/>
            <person name="Ma J."/>
        </authorList>
    </citation>
    <scope>NUCLEOTIDE SEQUENCE [LARGE SCALE GENOMIC DNA]</scope>
    <source>
        <strain evidence="9">CCM 8653</strain>
    </source>
</reference>
<dbReference type="InterPro" id="IPR006558">
    <property type="entry name" value="LamG-like"/>
</dbReference>
<evidence type="ECO:0000256" key="5">
    <source>
        <dbReference type="ARBA" id="ARBA00023295"/>
    </source>
</evidence>
<dbReference type="Gene3D" id="2.60.40.10">
    <property type="entry name" value="Immunoglobulins"/>
    <property type="match status" value="1"/>
</dbReference>
<keyword evidence="4" id="KW-1015">Disulfide bond</keyword>
<dbReference type="InterPro" id="IPR006104">
    <property type="entry name" value="Glyco_hydro_2_N"/>
</dbReference>
<feature type="region of interest" description="Disordered" evidence="6">
    <location>
        <begin position="608"/>
        <end position="633"/>
    </location>
</feature>